<dbReference type="GO" id="GO:0009231">
    <property type="term" value="P:riboflavin biosynthetic process"/>
    <property type="evidence" value="ECO:0007669"/>
    <property type="project" value="TreeGrafter"/>
</dbReference>
<sequence length="241" mass="25251">MNPNAADPSSSVLPLDTTVDARERGARVAVLPIGSFEQHGPFLPLVTDTLVAAAITNEVARTYPVFPLPPLTISCSHEHAAWPGTVSISAATLYAVVRDIAESLRRSGISKLVVVNGHGGNYVLANVVQEAGGTMALFPGLQDWESARAAAGLETSLDSDMHAGELETSILLYTDPEIVRPGYESADLVADDRPHLLTMGVAGYSESGVVGRPSLASARKGKAVLDSLVTSFGDYLALLDS</sequence>
<dbReference type="InterPro" id="IPR024087">
    <property type="entry name" value="Creatininase-like_sf"/>
</dbReference>
<dbReference type="EMBL" id="JACBZH010000001">
    <property type="protein sequence ID" value="NYH92428.1"/>
    <property type="molecule type" value="Genomic_DNA"/>
</dbReference>
<name>A0A852ZKK1_9ACTN</name>
<keyword evidence="4" id="KW-0862">Zinc</keyword>
<dbReference type="PANTHER" id="PTHR35005:SF1">
    <property type="entry name" value="2-AMINO-5-FORMYLAMINO-6-RIBOSYLAMINOPYRIMIDIN-4(3H)-ONE 5'-MONOPHOSPHATE DEFORMYLASE"/>
    <property type="match status" value="1"/>
</dbReference>
<comment type="cofactor">
    <cofactor evidence="1">
        <name>Zn(2+)</name>
        <dbReference type="ChEBI" id="CHEBI:29105"/>
    </cofactor>
</comment>
<dbReference type="RefSeq" id="WP_179789858.1">
    <property type="nucleotide sequence ID" value="NZ_BAAARR010000005.1"/>
</dbReference>
<comment type="similarity">
    <text evidence="5">Belongs to the creatininase superfamily.</text>
</comment>
<evidence type="ECO:0000256" key="3">
    <source>
        <dbReference type="ARBA" id="ARBA00022801"/>
    </source>
</evidence>
<evidence type="ECO:0000313" key="6">
    <source>
        <dbReference type="EMBL" id="NYH92428.1"/>
    </source>
</evidence>
<dbReference type="EC" id="3.5.2.10" evidence="6"/>
<evidence type="ECO:0000256" key="1">
    <source>
        <dbReference type="ARBA" id="ARBA00001947"/>
    </source>
</evidence>
<evidence type="ECO:0000256" key="4">
    <source>
        <dbReference type="ARBA" id="ARBA00022833"/>
    </source>
</evidence>
<comment type="caution">
    <text evidence="6">The sequence shown here is derived from an EMBL/GenBank/DDBJ whole genome shotgun (WGS) entry which is preliminary data.</text>
</comment>
<keyword evidence="2" id="KW-0479">Metal-binding</keyword>
<accession>A0A852ZKK1</accession>
<dbReference type="GO" id="GO:0046872">
    <property type="term" value="F:metal ion binding"/>
    <property type="evidence" value="ECO:0007669"/>
    <property type="project" value="UniProtKB-KW"/>
</dbReference>
<dbReference type="GO" id="GO:0016811">
    <property type="term" value="F:hydrolase activity, acting on carbon-nitrogen (but not peptide) bonds, in linear amides"/>
    <property type="evidence" value="ECO:0007669"/>
    <property type="project" value="TreeGrafter"/>
</dbReference>
<keyword evidence="3 6" id="KW-0378">Hydrolase</keyword>
<dbReference type="GO" id="GO:0047789">
    <property type="term" value="F:creatininase activity"/>
    <property type="evidence" value="ECO:0007669"/>
    <property type="project" value="UniProtKB-EC"/>
</dbReference>
<proteinExistence type="inferred from homology"/>
<dbReference type="SUPFAM" id="SSF102215">
    <property type="entry name" value="Creatininase"/>
    <property type="match status" value="1"/>
</dbReference>
<dbReference type="Proteomes" id="UP000579605">
    <property type="component" value="Unassembled WGS sequence"/>
</dbReference>
<protein>
    <submittedName>
        <fullName evidence="6">Creatinine amidohydrolase</fullName>
        <ecNumber evidence="6">3.5.2.10</ecNumber>
    </submittedName>
</protein>
<evidence type="ECO:0000256" key="5">
    <source>
        <dbReference type="ARBA" id="ARBA00024029"/>
    </source>
</evidence>
<keyword evidence="7" id="KW-1185">Reference proteome</keyword>
<dbReference type="AlphaFoldDB" id="A0A852ZKK1"/>
<reference evidence="6 7" key="1">
    <citation type="submission" date="2020-07" db="EMBL/GenBank/DDBJ databases">
        <title>Sequencing the genomes of 1000 actinobacteria strains.</title>
        <authorList>
            <person name="Klenk H.-P."/>
        </authorList>
    </citation>
    <scope>NUCLEOTIDE SEQUENCE [LARGE SCALE GENOMIC DNA]</scope>
    <source>
        <strain evidence="6 7">DSM 18448</strain>
    </source>
</reference>
<organism evidence="6 7">
    <name type="scientific">Actinopolymorpha rutila</name>
    <dbReference type="NCBI Taxonomy" id="446787"/>
    <lineage>
        <taxon>Bacteria</taxon>
        <taxon>Bacillati</taxon>
        <taxon>Actinomycetota</taxon>
        <taxon>Actinomycetes</taxon>
        <taxon>Propionibacteriales</taxon>
        <taxon>Actinopolymorphaceae</taxon>
        <taxon>Actinopolymorpha</taxon>
    </lineage>
</organism>
<evidence type="ECO:0000313" key="7">
    <source>
        <dbReference type="Proteomes" id="UP000579605"/>
    </source>
</evidence>
<evidence type="ECO:0000256" key="2">
    <source>
        <dbReference type="ARBA" id="ARBA00022723"/>
    </source>
</evidence>
<dbReference type="PANTHER" id="PTHR35005">
    <property type="entry name" value="3-DEHYDRO-SCYLLO-INOSOSE HYDROLASE"/>
    <property type="match status" value="1"/>
</dbReference>
<dbReference type="Pfam" id="PF02633">
    <property type="entry name" value="Creatininase"/>
    <property type="match status" value="1"/>
</dbReference>
<dbReference type="InterPro" id="IPR003785">
    <property type="entry name" value="Creatininase/forma_Hydrolase"/>
</dbReference>
<gene>
    <name evidence="6" type="ORF">F4554_005066</name>
</gene>
<dbReference type="Gene3D" id="3.40.50.10310">
    <property type="entry name" value="Creatininase"/>
    <property type="match status" value="1"/>
</dbReference>